<dbReference type="AlphaFoldDB" id="M0EAF6"/>
<dbReference type="InterPro" id="IPR013422">
    <property type="entry name" value="CRISPR-assoc_prot_Cas5_N"/>
</dbReference>
<sequence>MTQQDLTDYASDSDDSSTAQYIPDTCIGFDVTADFAHFRKVGNNSAKPSYRVPPRTTVAGLLAGIMGMSRDSYYDLFSPSSSAVAVVPKQLPHTYTMGITTVNTNEAAIQYLPLEKDWWDGAEMLTPESYLEHWDKPGRQDLMETPRQRDTYEMLVDPVYRVYVSLADEDVHDDLRERLENSRYHYSPVLGLSECIADIRNVDTHTVESATTNAVDSAAYDDSAVVPSPGVTVKRERAPLYMEATDGGRKTTAFGNITYATGDDRLPVDASRAHAAGDHEVILY</sequence>
<organism evidence="2 3">
    <name type="scientific">Halorubrum coriense DSM 10284</name>
    <dbReference type="NCBI Taxonomy" id="1227466"/>
    <lineage>
        <taxon>Archaea</taxon>
        <taxon>Methanobacteriati</taxon>
        <taxon>Methanobacteriota</taxon>
        <taxon>Stenosarchaea group</taxon>
        <taxon>Halobacteria</taxon>
        <taxon>Halobacteriales</taxon>
        <taxon>Haloferacaceae</taxon>
        <taxon>Halorubrum</taxon>
    </lineage>
</organism>
<accession>M0EAF6</accession>
<dbReference type="GO" id="GO:0051607">
    <property type="term" value="P:defense response to virus"/>
    <property type="evidence" value="ECO:0007669"/>
    <property type="project" value="UniProtKB-KW"/>
</dbReference>
<dbReference type="RefSeq" id="WP_006114886.1">
    <property type="nucleotide sequence ID" value="NZ_AOJL01000062.1"/>
</dbReference>
<dbReference type="InterPro" id="IPR013421">
    <property type="entry name" value="CRISPR-assoc_prot_Cas5_HALMA"/>
</dbReference>
<dbReference type="OrthoDB" id="42959at2157"/>
<gene>
    <name evidence="2" type="ORF">C464_16772</name>
</gene>
<evidence type="ECO:0000256" key="1">
    <source>
        <dbReference type="ARBA" id="ARBA00023118"/>
    </source>
</evidence>
<dbReference type="STRING" id="1227466.C464_16772"/>
<dbReference type="NCBIfam" id="TIGR02592">
    <property type="entry name" value="cas_Cas5h"/>
    <property type="match status" value="1"/>
</dbReference>
<dbReference type="PATRIC" id="fig|1227466.3.peg.3333"/>
<dbReference type="NCBIfam" id="TIGR02593">
    <property type="entry name" value="CRISPR_cas5"/>
    <property type="match status" value="1"/>
</dbReference>
<protein>
    <submittedName>
        <fullName evidence="2">CRISPR-associated protein Cas5, Hmari subtype</fullName>
    </submittedName>
</protein>
<keyword evidence="1" id="KW-0051">Antiviral defense</keyword>
<dbReference type="InterPro" id="IPR021124">
    <property type="entry name" value="CRISPR-assoc_prot_Cas5"/>
</dbReference>
<reference evidence="2 3" key="1">
    <citation type="journal article" date="2014" name="PLoS Genet.">
        <title>Phylogenetically driven sequencing of extremely halophilic archaea reveals strategies for static and dynamic osmo-response.</title>
        <authorList>
            <person name="Becker E.A."/>
            <person name="Seitzer P.M."/>
            <person name="Tritt A."/>
            <person name="Larsen D."/>
            <person name="Krusor M."/>
            <person name="Yao A.I."/>
            <person name="Wu D."/>
            <person name="Madern D."/>
            <person name="Eisen J.A."/>
            <person name="Darling A.E."/>
            <person name="Facciotti M.T."/>
        </authorList>
    </citation>
    <scope>NUCLEOTIDE SEQUENCE [LARGE SCALE GENOMIC DNA]</scope>
    <source>
        <strain evidence="2 3">DSM 10284</strain>
    </source>
</reference>
<proteinExistence type="predicted"/>
<dbReference type="EMBL" id="AOJL01000062">
    <property type="protein sequence ID" value="ELZ43399.1"/>
    <property type="molecule type" value="Genomic_DNA"/>
</dbReference>
<dbReference type="GO" id="GO:0043571">
    <property type="term" value="P:maintenance of CRISPR repeat elements"/>
    <property type="evidence" value="ECO:0007669"/>
    <property type="project" value="InterPro"/>
</dbReference>
<comment type="caution">
    <text evidence="2">The sequence shown here is derived from an EMBL/GenBank/DDBJ whole genome shotgun (WGS) entry which is preliminary data.</text>
</comment>
<dbReference type="Proteomes" id="UP000011509">
    <property type="component" value="Unassembled WGS sequence"/>
</dbReference>
<keyword evidence="3" id="KW-1185">Reference proteome</keyword>
<name>M0EAF6_9EURY</name>
<dbReference type="Pfam" id="PF09704">
    <property type="entry name" value="Cas_Cas5d"/>
    <property type="match status" value="1"/>
</dbReference>
<evidence type="ECO:0000313" key="3">
    <source>
        <dbReference type="Proteomes" id="UP000011509"/>
    </source>
</evidence>
<dbReference type="Gene3D" id="3.30.70.2660">
    <property type="match status" value="1"/>
</dbReference>
<evidence type="ECO:0000313" key="2">
    <source>
        <dbReference type="EMBL" id="ELZ43399.1"/>
    </source>
</evidence>